<dbReference type="GO" id="GO:0008009">
    <property type="term" value="F:chemokine activity"/>
    <property type="evidence" value="ECO:0007669"/>
    <property type="project" value="InterPro"/>
</dbReference>
<evidence type="ECO:0000256" key="4">
    <source>
        <dbReference type="RuleBase" id="RU361150"/>
    </source>
</evidence>
<dbReference type="Proteomes" id="UP000694523">
    <property type="component" value="Unplaced"/>
</dbReference>
<keyword evidence="7" id="KW-1185">Reference proteome</keyword>
<evidence type="ECO:0000259" key="5">
    <source>
        <dbReference type="SMART" id="SM00199"/>
    </source>
</evidence>
<keyword evidence="3" id="KW-1015">Disulfide bond</keyword>
<keyword evidence="4" id="KW-0732">Signal</keyword>
<name>A0A8C6UXC5_9GOBI</name>
<proteinExistence type="inferred from homology"/>
<sequence>MASGKVFLITLCSLMLLSQLIIPAHSCNCCLKYTRRHLPCKRLLSYKFQDIKHNCDINAVIFRQSNGKLVCANPLLDHTQKCIKHVE</sequence>
<keyword evidence="4" id="KW-0964">Secreted</keyword>
<evidence type="ECO:0000313" key="6">
    <source>
        <dbReference type="Ensembl" id="ENSNMLP00000040765.1"/>
    </source>
</evidence>
<feature type="signal peptide" evidence="4">
    <location>
        <begin position="1"/>
        <end position="26"/>
    </location>
</feature>
<feature type="domain" description="Chemokine interleukin-8-like" evidence="5">
    <location>
        <begin position="24"/>
        <end position="86"/>
    </location>
</feature>
<dbReference type="AlphaFoldDB" id="A0A8C6UXC5"/>
<reference evidence="6" key="2">
    <citation type="submission" date="2025-09" db="UniProtKB">
        <authorList>
            <consortium name="Ensembl"/>
        </authorList>
    </citation>
    <scope>IDENTIFICATION</scope>
</reference>
<evidence type="ECO:0000313" key="7">
    <source>
        <dbReference type="Proteomes" id="UP000694523"/>
    </source>
</evidence>
<dbReference type="PANTHER" id="PTHR12015:SF108">
    <property type="entry name" value="C-C MOTIF CHEMOKINE 20"/>
    <property type="match status" value="1"/>
</dbReference>
<evidence type="ECO:0000256" key="3">
    <source>
        <dbReference type="ARBA" id="ARBA00023157"/>
    </source>
</evidence>
<dbReference type="GO" id="GO:0006955">
    <property type="term" value="P:immune response"/>
    <property type="evidence" value="ECO:0007669"/>
    <property type="project" value="InterPro"/>
</dbReference>
<comment type="subcellular location">
    <subcellularLocation>
        <location evidence="4">Secreted</location>
    </subcellularLocation>
</comment>
<organism evidence="6 7">
    <name type="scientific">Neogobius melanostomus</name>
    <name type="common">round goby</name>
    <dbReference type="NCBI Taxonomy" id="47308"/>
    <lineage>
        <taxon>Eukaryota</taxon>
        <taxon>Metazoa</taxon>
        <taxon>Chordata</taxon>
        <taxon>Craniata</taxon>
        <taxon>Vertebrata</taxon>
        <taxon>Euteleostomi</taxon>
        <taxon>Actinopterygii</taxon>
        <taxon>Neopterygii</taxon>
        <taxon>Teleostei</taxon>
        <taxon>Neoteleostei</taxon>
        <taxon>Acanthomorphata</taxon>
        <taxon>Gobiaria</taxon>
        <taxon>Gobiiformes</taxon>
        <taxon>Gobioidei</taxon>
        <taxon>Gobiidae</taxon>
        <taxon>Benthophilinae</taxon>
        <taxon>Neogobiini</taxon>
        <taxon>Neogobius</taxon>
    </lineage>
</organism>
<dbReference type="Ensembl" id="ENSNMLT00000045329.1">
    <property type="protein sequence ID" value="ENSNMLP00000040765.1"/>
    <property type="gene ID" value="ENSNMLG00000025010.1"/>
</dbReference>
<dbReference type="PROSITE" id="PS00472">
    <property type="entry name" value="SMALL_CYTOKINES_CC"/>
    <property type="match status" value="1"/>
</dbReference>
<keyword evidence="2 4" id="KW-0202">Cytokine</keyword>
<feature type="chain" id="PRO_5034890509" description="C-C motif chemokine" evidence="4">
    <location>
        <begin position="27"/>
        <end position="87"/>
    </location>
</feature>
<dbReference type="SUPFAM" id="SSF54117">
    <property type="entry name" value="Interleukin 8-like chemokines"/>
    <property type="match status" value="1"/>
</dbReference>
<reference evidence="6" key="1">
    <citation type="submission" date="2025-08" db="UniProtKB">
        <authorList>
            <consortium name="Ensembl"/>
        </authorList>
    </citation>
    <scope>IDENTIFICATION</scope>
</reference>
<dbReference type="InterPro" id="IPR000827">
    <property type="entry name" value="Chemokine_CC_CS"/>
</dbReference>
<dbReference type="PANTHER" id="PTHR12015">
    <property type="entry name" value="SMALL INDUCIBLE CYTOKINE A"/>
    <property type="match status" value="1"/>
</dbReference>
<dbReference type="Pfam" id="PF00048">
    <property type="entry name" value="IL8"/>
    <property type="match status" value="1"/>
</dbReference>
<keyword evidence="4" id="KW-0145">Chemotaxis</keyword>
<dbReference type="SMART" id="SM00199">
    <property type="entry name" value="SCY"/>
    <property type="match status" value="1"/>
</dbReference>
<protein>
    <recommendedName>
        <fullName evidence="4">C-C motif chemokine</fullName>
    </recommendedName>
</protein>
<accession>A0A8C6UXC5</accession>
<dbReference type="InterPro" id="IPR036048">
    <property type="entry name" value="Interleukin_8-like_sf"/>
</dbReference>
<evidence type="ECO:0000256" key="2">
    <source>
        <dbReference type="ARBA" id="ARBA00022514"/>
    </source>
</evidence>
<evidence type="ECO:0000256" key="1">
    <source>
        <dbReference type="ARBA" id="ARBA00010868"/>
    </source>
</evidence>
<comment type="similarity">
    <text evidence="1 4">Belongs to the intercrine beta (chemokine CC) family.</text>
</comment>
<dbReference type="GO" id="GO:0005615">
    <property type="term" value="C:extracellular space"/>
    <property type="evidence" value="ECO:0007669"/>
    <property type="project" value="UniProtKB-KW"/>
</dbReference>
<dbReference type="InterPro" id="IPR001811">
    <property type="entry name" value="Chemokine_IL8-like_dom"/>
</dbReference>
<dbReference type="Gene3D" id="2.40.50.40">
    <property type="match status" value="1"/>
</dbReference>
<dbReference type="InterPro" id="IPR039809">
    <property type="entry name" value="Chemokine_b/g/d"/>
</dbReference>